<proteinExistence type="predicted"/>
<name>A0ABX1KMN5_9GAMM</name>
<dbReference type="InterPro" id="IPR011726">
    <property type="entry name" value="KdpF"/>
</dbReference>
<comment type="caution">
    <text evidence="1">The sequence shown here is derived from an EMBL/GenBank/DDBJ whole genome shotgun (WGS) entry which is preliminary data.</text>
</comment>
<dbReference type="GeneID" id="301341947"/>
<accession>A0ABX1KMN5</accession>
<dbReference type="RefSeq" id="WP_105252297.1">
    <property type="nucleotide sequence ID" value="NZ_CP132914.1"/>
</dbReference>
<keyword evidence="2" id="KW-1185">Reference proteome</keyword>
<evidence type="ECO:0000313" key="2">
    <source>
        <dbReference type="Proteomes" id="UP000527352"/>
    </source>
</evidence>
<evidence type="ECO:0000313" key="1">
    <source>
        <dbReference type="EMBL" id="NLQ22563.1"/>
    </source>
</evidence>
<organism evidence="1 2">
    <name type="scientific">Shewanella oncorhynchi</name>
    <dbReference type="NCBI Taxonomy" id="2726434"/>
    <lineage>
        <taxon>Bacteria</taxon>
        <taxon>Pseudomonadati</taxon>
        <taxon>Pseudomonadota</taxon>
        <taxon>Gammaproteobacteria</taxon>
        <taxon>Alteromonadales</taxon>
        <taxon>Shewanellaceae</taxon>
        <taxon>Shewanella</taxon>
    </lineage>
</organism>
<sequence length="26" mass="3049">MDWIFLILSIALFIYLAVAMFAPNKF</sequence>
<dbReference type="Pfam" id="PF09604">
    <property type="entry name" value="Potass_KdpF"/>
    <property type="match status" value="1"/>
</dbReference>
<protein>
    <submittedName>
        <fullName evidence="1">Potassium-transporting ATPase subunit F</fullName>
    </submittedName>
</protein>
<reference evidence="1 2" key="1">
    <citation type="submission" date="2020-04" db="EMBL/GenBank/DDBJ databases">
        <title>The first description of lens atrophy caused by putative novel Shewanella sp. that is a new emerging pathogen for cultured rainbow trout?</title>
        <authorList>
            <person name="Saticioglu I.B."/>
            <person name="Duman M."/>
            <person name="Altun S."/>
        </authorList>
    </citation>
    <scope>NUCLEOTIDE SEQUENCE [LARGE SCALE GENOMIC DNA]</scope>
    <source>
        <strain evidence="1 2">S-1</strain>
    </source>
</reference>
<dbReference type="EMBL" id="JABAEB010000003">
    <property type="protein sequence ID" value="NLQ22563.1"/>
    <property type="molecule type" value="Genomic_DNA"/>
</dbReference>
<dbReference type="Proteomes" id="UP000527352">
    <property type="component" value="Unassembled WGS sequence"/>
</dbReference>
<gene>
    <name evidence="1" type="ORF">HGO26_06670</name>
</gene>